<sequence length="185" mass="20892">MADHLDTPSSTLERVLVIGSPGAGKSTLARGLRDALGLPLVYLDMIWHKPDGTNVTQAEFDERLAAALNGERWIIDGNYLRTLERRLERCDAVIFLDLPVEACLAGAAARIGQPREDLPWQEDALDPEFADYIRRFPIEQRPEVVAALDAWRDRRRIITLRSHAEADAYLARLRDANPTANRRRP</sequence>
<reference evidence="2" key="1">
    <citation type="submission" date="2017-04" db="EMBL/GenBank/DDBJ databases">
        <title>Function of individual gut microbiota members based on whole genome sequencing of pure cultures obtained from chicken caecum.</title>
        <authorList>
            <person name="Medvecky M."/>
            <person name="Cejkova D."/>
            <person name="Polansky O."/>
            <person name="Karasova D."/>
            <person name="Kubasova T."/>
            <person name="Cizek A."/>
            <person name="Rychlik I."/>
        </authorList>
    </citation>
    <scope>NUCLEOTIDE SEQUENCE [LARGE SCALE GENOMIC DNA]</scope>
    <source>
        <strain evidence="2">An5</strain>
    </source>
</reference>
<comment type="caution">
    <text evidence="1">The sequence shown here is derived from an EMBL/GenBank/DDBJ whole genome shotgun (WGS) entry which is preliminary data.</text>
</comment>
<dbReference type="Proteomes" id="UP000195781">
    <property type="component" value="Unassembled WGS sequence"/>
</dbReference>
<dbReference type="RefSeq" id="WP_019239550.1">
    <property type="nucleotide sequence ID" value="NZ_CABKRW010000058.1"/>
</dbReference>
<keyword evidence="1" id="KW-0418">Kinase</keyword>
<keyword evidence="1" id="KW-0808">Transferase</keyword>
<protein>
    <submittedName>
        <fullName evidence="1">Adenylate kinase</fullName>
    </submittedName>
</protein>
<dbReference type="AlphaFoldDB" id="A0A1Y3Y0C8"/>
<gene>
    <name evidence="1" type="ORF">B5G02_04490</name>
</gene>
<dbReference type="OrthoDB" id="3199600at2"/>
<dbReference type="PANTHER" id="PTHR37816:SF3">
    <property type="entry name" value="MODULATES DNA TOPOLOGY"/>
    <property type="match status" value="1"/>
</dbReference>
<evidence type="ECO:0000313" key="2">
    <source>
        <dbReference type="Proteomes" id="UP000195781"/>
    </source>
</evidence>
<dbReference type="InterPro" id="IPR052922">
    <property type="entry name" value="Cytidylate_Kinase-2"/>
</dbReference>
<name>A0A1Y3Y0C8_9ACTN</name>
<dbReference type="Gene3D" id="3.40.50.300">
    <property type="entry name" value="P-loop containing nucleotide triphosphate hydrolases"/>
    <property type="match status" value="1"/>
</dbReference>
<dbReference type="PANTHER" id="PTHR37816">
    <property type="entry name" value="YALI0E33011P"/>
    <property type="match status" value="1"/>
</dbReference>
<keyword evidence="2" id="KW-1185">Reference proteome</keyword>
<dbReference type="GO" id="GO:0016301">
    <property type="term" value="F:kinase activity"/>
    <property type="evidence" value="ECO:0007669"/>
    <property type="project" value="UniProtKB-KW"/>
</dbReference>
<dbReference type="InterPro" id="IPR027417">
    <property type="entry name" value="P-loop_NTPase"/>
</dbReference>
<dbReference type="SUPFAM" id="SSF52540">
    <property type="entry name" value="P-loop containing nucleoside triphosphate hydrolases"/>
    <property type="match status" value="1"/>
</dbReference>
<accession>A0A1Y3Y0C8</accession>
<organism evidence="1 2">
    <name type="scientific">[Collinsella] massiliensis</name>
    <dbReference type="NCBI Taxonomy" id="1232426"/>
    <lineage>
        <taxon>Bacteria</taxon>
        <taxon>Bacillati</taxon>
        <taxon>Actinomycetota</taxon>
        <taxon>Coriobacteriia</taxon>
        <taxon>Coriobacteriales</taxon>
        <taxon>Coriobacteriaceae</taxon>
        <taxon>Enorma</taxon>
    </lineage>
</organism>
<evidence type="ECO:0000313" key="1">
    <source>
        <dbReference type="EMBL" id="OUN88829.1"/>
    </source>
</evidence>
<dbReference type="EMBL" id="NFIE01000008">
    <property type="protein sequence ID" value="OUN88829.1"/>
    <property type="molecule type" value="Genomic_DNA"/>
</dbReference>
<proteinExistence type="predicted"/>